<proteinExistence type="predicted"/>
<name>A0A6I4KTW2_9PSED</name>
<dbReference type="AlphaFoldDB" id="A0A6I4KTW2"/>
<evidence type="ECO:0000256" key="1">
    <source>
        <dbReference type="SAM" id="SignalP"/>
    </source>
</evidence>
<sequence length="251" mass="28184">MRVATLLASMALVLSTSLQAQTFTIGVELQPYMPYSSVEEGRYLGYGRELLDAFAAQAGHEFVYQPLPVRRLLSDFLHGRVDFKYPDNPRWNADIKTGHAIHYSQTAAPAIDGVMVKPQYLGLGEQRIRRLGTQRGFTPWPYLEDIEAGHLLLIQANQIDSLLAMALNDRVDAVYLNPQVVAHQLGLMGKSGALVFDPSLDYLDDHYFLSSIQHPEVIEQFNAFLRDQAEWIEALKLRHGITDQGSPSHAH</sequence>
<keyword evidence="3" id="KW-1185">Reference proteome</keyword>
<protein>
    <recommendedName>
        <fullName evidence="4">Solute-binding protein family 3/N-terminal domain-containing protein</fullName>
    </recommendedName>
</protein>
<feature type="signal peptide" evidence="1">
    <location>
        <begin position="1"/>
        <end position="20"/>
    </location>
</feature>
<keyword evidence="1" id="KW-0732">Signal</keyword>
<evidence type="ECO:0000313" key="3">
    <source>
        <dbReference type="Proteomes" id="UP000429555"/>
    </source>
</evidence>
<dbReference type="RefSeq" id="WP_160343065.1">
    <property type="nucleotide sequence ID" value="NZ_WKJZ01000001.1"/>
</dbReference>
<dbReference type="Proteomes" id="UP000429555">
    <property type="component" value="Unassembled WGS sequence"/>
</dbReference>
<evidence type="ECO:0000313" key="2">
    <source>
        <dbReference type="EMBL" id="MVW74092.1"/>
    </source>
</evidence>
<reference evidence="2 3" key="1">
    <citation type="submission" date="2019-11" db="EMBL/GenBank/DDBJ databases">
        <title>Pseudomonas flavidum sp. nov., isolated from Baiyang Lake.</title>
        <authorList>
            <person name="Zhao Y."/>
        </authorList>
    </citation>
    <scope>NUCLEOTIDE SEQUENCE [LARGE SCALE GENOMIC DNA]</scope>
    <source>
        <strain evidence="3">R-22-3 w-18</strain>
    </source>
</reference>
<organism evidence="2 3">
    <name type="scientific">Pseudomonas xionganensis</name>
    <dbReference type="NCBI Taxonomy" id="2654845"/>
    <lineage>
        <taxon>Bacteria</taxon>
        <taxon>Pseudomonadati</taxon>
        <taxon>Pseudomonadota</taxon>
        <taxon>Gammaproteobacteria</taxon>
        <taxon>Pseudomonadales</taxon>
        <taxon>Pseudomonadaceae</taxon>
        <taxon>Pseudomonas</taxon>
    </lineage>
</organism>
<dbReference type="Gene3D" id="3.40.190.10">
    <property type="entry name" value="Periplasmic binding protein-like II"/>
    <property type="match status" value="2"/>
</dbReference>
<evidence type="ECO:0008006" key="4">
    <source>
        <dbReference type="Google" id="ProtNLM"/>
    </source>
</evidence>
<comment type="caution">
    <text evidence="2">The sequence shown here is derived from an EMBL/GenBank/DDBJ whole genome shotgun (WGS) entry which is preliminary data.</text>
</comment>
<gene>
    <name evidence="2" type="ORF">GJV18_02070</name>
</gene>
<feature type="chain" id="PRO_5026340308" description="Solute-binding protein family 3/N-terminal domain-containing protein" evidence="1">
    <location>
        <begin position="21"/>
        <end position="251"/>
    </location>
</feature>
<dbReference type="SUPFAM" id="SSF53850">
    <property type="entry name" value="Periplasmic binding protein-like II"/>
    <property type="match status" value="1"/>
</dbReference>
<dbReference type="EMBL" id="WKJZ01000001">
    <property type="protein sequence ID" value="MVW74092.1"/>
    <property type="molecule type" value="Genomic_DNA"/>
</dbReference>
<accession>A0A6I4KTW2</accession>